<dbReference type="GO" id="GO:0004753">
    <property type="term" value="F:saccharopine dehydrogenase activity"/>
    <property type="evidence" value="ECO:0007669"/>
    <property type="project" value="TreeGrafter"/>
</dbReference>
<dbReference type="InterPro" id="IPR007698">
    <property type="entry name" value="AlaDH/PNT_NAD(H)-bd"/>
</dbReference>
<accession>A0AAW2U1H8</accession>
<dbReference type="InterPro" id="IPR032095">
    <property type="entry name" value="Sacchrp_dh-like_C"/>
</dbReference>
<keyword evidence="6" id="KW-0511">Multifunctional enzyme</keyword>
<dbReference type="Pfam" id="PF03435">
    <property type="entry name" value="Sacchrp_dh_NADP"/>
    <property type="match status" value="1"/>
</dbReference>
<reference evidence="10" key="1">
    <citation type="submission" date="2020-06" db="EMBL/GenBank/DDBJ databases">
        <authorList>
            <person name="Li T."/>
            <person name="Hu X."/>
            <person name="Zhang T."/>
            <person name="Song X."/>
            <person name="Zhang H."/>
            <person name="Dai N."/>
            <person name="Sheng W."/>
            <person name="Hou X."/>
            <person name="Wei L."/>
        </authorList>
    </citation>
    <scope>NUCLEOTIDE SEQUENCE</scope>
    <source>
        <strain evidence="10">KEN1</strain>
        <tissue evidence="10">Leaf</tissue>
    </source>
</reference>
<keyword evidence="3" id="KW-0521">NADP</keyword>
<dbReference type="SMART" id="SM01002">
    <property type="entry name" value="AlaDh_PNT_C"/>
    <property type="match status" value="1"/>
</dbReference>
<dbReference type="InterPro" id="IPR043009">
    <property type="entry name" value="LOR/SDH_bifunc_enz_cons_dom_sf"/>
</dbReference>
<dbReference type="EMBL" id="JACGWN010000013">
    <property type="protein sequence ID" value="KAL0410358.1"/>
    <property type="molecule type" value="Genomic_DNA"/>
</dbReference>
<dbReference type="Pfam" id="PF05222">
    <property type="entry name" value="AlaDh_PNT_N"/>
    <property type="match status" value="1"/>
</dbReference>
<dbReference type="Gene3D" id="1.10.1870.10">
    <property type="entry name" value="Domain 3, Saccharopine reductase"/>
    <property type="match status" value="1"/>
</dbReference>
<protein>
    <submittedName>
        <fullName evidence="10">Alpha-aminoadipic semialdehyde synthase</fullName>
    </submittedName>
</protein>
<dbReference type="FunFam" id="3.40.50.720:FF:000284">
    <property type="entry name" value="Lysine-ketoglutarate reductase/saccharopine dehydrogenase1"/>
    <property type="match status" value="1"/>
</dbReference>
<dbReference type="GO" id="GO:0019878">
    <property type="term" value="P:lysine biosynthetic process via aminoadipic acid"/>
    <property type="evidence" value="ECO:0007669"/>
    <property type="project" value="TreeGrafter"/>
</dbReference>
<dbReference type="InterPro" id="IPR036291">
    <property type="entry name" value="NAD(P)-bd_dom_sf"/>
</dbReference>
<dbReference type="CDD" id="cd12189">
    <property type="entry name" value="LKR_SDH_like"/>
    <property type="match status" value="1"/>
</dbReference>
<evidence type="ECO:0000256" key="6">
    <source>
        <dbReference type="ARBA" id="ARBA00023268"/>
    </source>
</evidence>
<reference evidence="10" key="2">
    <citation type="journal article" date="2024" name="Plant">
        <title>Genomic evolution and insights into agronomic trait innovations of Sesamum species.</title>
        <authorList>
            <person name="Miao H."/>
            <person name="Wang L."/>
            <person name="Qu L."/>
            <person name="Liu H."/>
            <person name="Sun Y."/>
            <person name="Le M."/>
            <person name="Wang Q."/>
            <person name="Wei S."/>
            <person name="Zheng Y."/>
            <person name="Lin W."/>
            <person name="Duan Y."/>
            <person name="Cao H."/>
            <person name="Xiong S."/>
            <person name="Wang X."/>
            <person name="Wei L."/>
            <person name="Li C."/>
            <person name="Ma Q."/>
            <person name="Ju M."/>
            <person name="Zhao R."/>
            <person name="Li G."/>
            <person name="Mu C."/>
            <person name="Tian Q."/>
            <person name="Mei H."/>
            <person name="Zhang T."/>
            <person name="Gao T."/>
            <person name="Zhang H."/>
        </authorList>
    </citation>
    <scope>NUCLEOTIDE SEQUENCE</scope>
    <source>
        <strain evidence="10">KEN1</strain>
    </source>
</reference>
<evidence type="ECO:0000256" key="3">
    <source>
        <dbReference type="ARBA" id="ARBA00022857"/>
    </source>
</evidence>
<evidence type="ECO:0000256" key="4">
    <source>
        <dbReference type="ARBA" id="ARBA00023002"/>
    </source>
</evidence>
<evidence type="ECO:0000256" key="1">
    <source>
        <dbReference type="ARBA" id="ARBA00004682"/>
    </source>
</evidence>
<dbReference type="Pfam" id="PF04455">
    <property type="entry name" value="Saccharop_dh_N"/>
    <property type="match status" value="1"/>
</dbReference>
<comment type="pathway">
    <text evidence="2">Amino-acid degradation; L-lysine degradation via saccharopine pathway; glutaryl-CoA from L-lysine: step 2/6.</text>
</comment>
<evidence type="ECO:0000256" key="7">
    <source>
        <dbReference type="ARBA" id="ARBA00025744"/>
    </source>
</evidence>
<dbReference type="Gene3D" id="3.30.360.10">
    <property type="entry name" value="Dihydrodipicolinate Reductase, domain 2"/>
    <property type="match status" value="1"/>
</dbReference>
<dbReference type="PANTHER" id="PTHR11133:SF22">
    <property type="entry name" value="ALPHA-AMINOADIPIC SEMIALDEHYDE SYNTHASE, MITOCHONDRIAL"/>
    <property type="match status" value="1"/>
</dbReference>
<dbReference type="InterPro" id="IPR007886">
    <property type="entry name" value="AlaDH/PNT_N"/>
</dbReference>
<dbReference type="Gene3D" id="3.30.70.2690">
    <property type="entry name" value="LOR/SDH bifunctional enzyme, conserved domain"/>
    <property type="match status" value="1"/>
</dbReference>
<feature type="domain" description="Alanine dehydrogenase/pyridine nucleotide transhydrogenase N-terminal" evidence="9">
    <location>
        <begin position="8"/>
        <end position="139"/>
    </location>
</feature>
<feature type="domain" description="Alanine dehydrogenase/pyridine nucleotide transhydrogenase NAD(H)-binding" evidence="8">
    <location>
        <begin position="257"/>
        <end position="400"/>
    </location>
</feature>
<sequence length="1064" mass="117212">MLGNGVVGILSESTNKWERRVPLTPAHCARLLHGGSGKNGVARIIVQPSTKRIHHDALYEDVGCEISEDLSECGLILGIKQPQLEMILPDRAYAFFSHTHKAQKENMPLLDKSYFVDYELIAGENGKRLLAFGKFAGRAGMIDFLSGLGQRFLNLGYSTPFLSLGASYMYSSLATAKAAVISVGEEIATQGLPSGICPLVLVSLVQEMGSEKLFHRHRKIFYAQNPSSTGNDLHILILLPSFLMLFKCNLNDFLLYIARDHTLVGRTTKRVFQVYGCVVTSEDMVEHKDASKFFDKADYYAHPENYRPIFHEKIAPFASVIVNCMYWERRFPRLLTTTQLQDLLRRGCPLVGISDITCDVGGSIEFVKRTTSIDSPFIRYDPNDNSYHHDMAGDGVICSAVDILPTEFAREFIGTLASSKCLDNLPAHLKRACIVHGGTLTSLYEYIPRMRNSDIENSSQVLQPLQAAKMKYTTLISLSGHLFDQFLINEALDIIEAAGGSFHLVKCQVGQSTDALSYSELEIGADDKAILDKIMDSLTALANPSEGHVDSTDNIISLKVGRLKGTDTEKENEIESEAVVLILGAGRVCRPAVEFLTSIGRGSSRKWLKSYMTDESREITSIRVSVASLFLKDAEEITEGIPNATAIQLDITKKENLYNYISQVDVVISLLPPSCHSIIASACIQFRKHLVTASYVDDSMSNLDELAKDSGITILCEMGLDPGIDHMMAMKMINQAHARGGKIKSFTSYCGGLPSPDAANNPLAYKFSWSPAGAIRAGRNPATYKYNGEIVHVDGDKLYDSASRLRIPDFPAFALECLPNRNSLVYGELYGIENEASTIFRGTSDTKFGLISFAGFGEVMGTLARIGFFNTEVNPILQNETRPTYKTFLLALLHCHAKDSAESIVGEKLIADQIVALGLCTKRETAVKAAKTIVFLGIHEKSEIPTSCQCAFDVTCLRMDERLAYSGKEQDMVFLHHEVEVEFPNGQPTENHRATLLEFGRTHGERSYTAMALTVGIPAAVGALLLLGENIKAKGVLRPIDPEIYVPALDILEAYGFKLVEKTD</sequence>
<keyword evidence="5" id="KW-0520">NAD</keyword>
<dbReference type="Pfam" id="PF16653">
    <property type="entry name" value="Sacchrp_dh_C"/>
    <property type="match status" value="1"/>
</dbReference>
<gene>
    <name evidence="10" type="ORF">Slati_3625500</name>
</gene>
<keyword evidence="4" id="KW-0560">Oxidoreductase</keyword>
<organism evidence="10">
    <name type="scientific">Sesamum latifolium</name>
    <dbReference type="NCBI Taxonomy" id="2727402"/>
    <lineage>
        <taxon>Eukaryota</taxon>
        <taxon>Viridiplantae</taxon>
        <taxon>Streptophyta</taxon>
        <taxon>Embryophyta</taxon>
        <taxon>Tracheophyta</taxon>
        <taxon>Spermatophyta</taxon>
        <taxon>Magnoliopsida</taxon>
        <taxon>eudicotyledons</taxon>
        <taxon>Gunneridae</taxon>
        <taxon>Pentapetalae</taxon>
        <taxon>asterids</taxon>
        <taxon>lamiids</taxon>
        <taxon>Lamiales</taxon>
        <taxon>Pedaliaceae</taxon>
        <taxon>Sesamum</taxon>
    </lineage>
</organism>
<dbReference type="InterPro" id="IPR051168">
    <property type="entry name" value="AASS"/>
</dbReference>
<dbReference type="InterPro" id="IPR007545">
    <property type="entry name" value="LOR/SDH_bifunc_enz_cons_dom"/>
</dbReference>
<dbReference type="GO" id="GO:0005737">
    <property type="term" value="C:cytoplasm"/>
    <property type="evidence" value="ECO:0007669"/>
    <property type="project" value="TreeGrafter"/>
</dbReference>
<evidence type="ECO:0000259" key="9">
    <source>
        <dbReference type="SMART" id="SM01003"/>
    </source>
</evidence>
<proteinExistence type="inferred from homology"/>
<dbReference type="PANTHER" id="PTHR11133">
    <property type="entry name" value="SACCHAROPINE DEHYDROGENASE"/>
    <property type="match status" value="1"/>
</dbReference>
<dbReference type="InterPro" id="IPR005097">
    <property type="entry name" value="Sacchrp_dh_NADP-bd"/>
</dbReference>
<comment type="caution">
    <text evidence="10">The sequence shown here is derived from an EMBL/GenBank/DDBJ whole genome shotgun (WGS) entry which is preliminary data.</text>
</comment>
<comment type="pathway">
    <text evidence="1">Amino-acid degradation; L-lysine degradation via saccharopine pathway; glutaryl-CoA from L-lysine: step 1/6.</text>
</comment>
<dbReference type="SMART" id="SM01003">
    <property type="entry name" value="AlaDh_PNT_N"/>
    <property type="match status" value="1"/>
</dbReference>
<dbReference type="SUPFAM" id="SSF52283">
    <property type="entry name" value="Formate/glycerate dehydrogenase catalytic domain-like"/>
    <property type="match status" value="1"/>
</dbReference>
<evidence type="ECO:0000256" key="2">
    <source>
        <dbReference type="ARBA" id="ARBA00004720"/>
    </source>
</evidence>
<dbReference type="SUPFAM" id="SSF55347">
    <property type="entry name" value="Glyceraldehyde-3-phosphate dehydrogenase-like, C-terminal domain"/>
    <property type="match status" value="1"/>
</dbReference>
<evidence type="ECO:0000313" key="10">
    <source>
        <dbReference type="EMBL" id="KAL0410358.1"/>
    </source>
</evidence>
<dbReference type="FunFam" id="3.30.360.10:FF:000008">
    <property type="entry name" value="Alpha-aminoadipic semialdehyde synthase, mitochondrial"/>
    <property type="match status" value="1"/>
</dbReference>
<name>A0AAW2U1H8_9LAMI</name>
<evidence type="ECO:0000259" key="8">
    <source>
        <dbReference type="SMART" id="SM01002"/>
    </source>
</evidence>
<dbReference type="Gene3D" id="3.40.50.720">
    <property type="entry name" value="NAD(P)-binding Rossmann-like Domain"/>
    <property type="match status" value="3"/>
</dbReference>
<dbReference type="AlphaFoldDB" id="A0AAW2U1H8"/>
<dbReference type="CDD" id="cd12144">
    <property type="entry name" value="SDH_N_domain"/>
    <property type="match status" value="1"/>
</dbReference>
<dbReference type="SUPFAM" id="SSF51735">
    <property type="entry name" value="NAD(P)-binding Rossmann-fold domains"/>
    <property type="match status" value="1"/>
</dbReference>
<comment type="similarity">
    <text evidence="7">In the C-terminal section; belongs to the saccharopine dehydrogenase family.</text>
</comment>
<dbReference type="FunFam" id="3.30.70.2690:FF:000001">
    <property type="entry name" value="Lysine-ketoglutarate reductase/saccharopine dehydrogenase1"/>
    <property type="match status" value="1"/>
</dbReference>
<evidence type="ECO:0000256" key="5">
    <source>
        <dbReference type="ARBA" id="ARBA00023027"/>
    </source>
</evidence>